<evidence type="ECO:0000259" key="1">
    <source>
        <dbReference type="PROSITE" id="PS51733"/>
    </source>
</evidence>
<feature type="domain" description="BPL/LPL catalytic" evidence="1">
    <location>
        <begin position="49"/>
        <end position="239"/>
    </location>
</feature>
<dbReference type="PANTHER" id="PTHR43679:SF2">
    <property type="entry name" value="OCTANOYL-[GCVH]:PROTEIN N-OCTANOYLTRANSFERASE"/>
    <property type="match status" value="1"/>
</dbReference>
<gene>
    <name evidence="2" type="ORF">Acaty_c2180</name>
</gene>
<dbReference type="InterPro" id="IPR045864">
    <property type="entry name" value="aa-tRNA-synth_II/BPL/LPL"/>
</dbReference>
<keyword evidence="2" id="KW-0436">Ligase</keyword>
<proteinExistence type="predicted"/>
<dbReference type="Pfam" id="PF21948">
    <property type="entry name" value="LplA-B_cat"/>
    <property type="match status" value="1"/>
</dbReference>
<evidence type="ECO:0000313" key="3">
    <source>
        <dbReference type="Proteomes" id="UP000005522"/>
    </source>
</evidence>
<dbReference type="GO" id="GO:0016874">
    <property type="term" value="F:ligase activity"/>
    <property type="evidence" value="ECO:0007669"/>
    <property type="project" value="UniProtKB-KW"/>
</dbReference>
<dbReference type="PANTHER" id="PTHR43679">
    <property type="entry name" value="OCTANOYLTRANSFERASE LIPM-RELATED"/>
    <property type="match status" value="1"/>
</dbReference>
<accession>A0A059ZT63</accession>
<sequence>MTAPTEAAAPPSPPSAASCAGALRLLDLGHLSAQALHRAYLGFAEAQGRDDPPALILASADDHLSVGAAQGVGAELDREACRAAGIPVVQRPLGGGTVWVDRRHLNYFLVMPHGTGLRRPAQVLELLGPVLCAWHRYFGLDVRLVGHRDLWLGQRKLGGTGAATIGCSLVLGGSLLLDGDWRAFVGCIAVPSTGFRRELERALEESLGLWTHFLPRLPTRAELRQALLHALAAAGWNPRVEEGPNAAERLAMAGAELEAPDWQQPGRRRVAHGIKIKDRSFLTERHWSDGSFLRVWTEDGSYRRVLCSAWPEDCATALTGCGRDAALAALERCLDRDRAQLWRARLEATAVWTEG</sequence>
<evidence type="ECO:0000313" key="2">
    <source>
        <dbReference type="EMBL" id="AIA56034.1"/>
    </source>
</evidence>
<dbReference type="AlphaFoldDB" id="A0A059ZT63"/>
<dbReference type="PROSITE" id="PS51733">
    <property type="entry name" value="BPL_LPL_CATALYTIC"/>
    <property type="match status" value="1"/>
</dbReference>
<protein>
    <submittedName>
        <fullName evidence="2">Lipoate-protein ligase A</fullName>
    </submittedName>
</protein>
<dbReference type="InterPro" id="IPR050664">
    <property type="entry name" value="Octanoyltrans_LipM/LipL"/>
</dbReference>
<dbReference type="eggNOG" id="COG0095">
    <property type="taxonomic scope" value="Bacteria"/>
</dbReference>
<dbReference type="InterPro" id="IPR004143">
    <property type="entry name" value="BPL_LPL_catalytic"/>
</dbReference>
<dbReference type="Gene3D" id="3.30.930.10">
    <property type="entry name" value="Bira Bifunctional Protein, Domain 2"/>
    <property type="match status" value="1"/>
</dbReference>
<dbReference type="Proteomes" id="UP000005522">
    <property type="component" value="Chromosome"/>
</dbReference>
<name>A0A059ZT63_ACICK</name>
<dbReference type="HOGENOM" id="CLU_022986_1_1_6"/>
<dbReference type="SUPFAM" id="SSF55681">
    <property type="entry name" value="Class II aaRS and biotin synthetases"/>
    <property type="match status" value="1"/>
</dbReference>
<dbReference type="KEGG" id="acz:Acaty_c2180"/>
<reference evidence="2 3" key="1">
    <citation type="journal article" date="2009" name="J. Bacteriol.">
        <title>Draft genome sequence of the extremely acidophilic bacterium Acidithiobacillus caldus ATCC 51756 reveals metabolic versatility in the genus Acidithiobacillus.</title>
        <authorList>
            <person name="Valdes J."/>
            <person name="Quatrini R."/>
            <person name="Hallberg K."/>
            <person name="Dopson M."/>
            <person name="Valenzuela P.D."/>
            <person name="Holmes D.S."/>
        </authorList>
    </citation>
    <scope>NUCLEOTIDE SEQUENCE [LARGE SCALE GENOMIC DNA]</scope>
    <source>
        <strain evidence="3">ATCC 51756 / DSM 8584 / KU</strain>
    </source>
</reference>
<dbReference type="EMBL" id="CP005986">
    <property type="protein sequence ID" value="AIA56034.1"/>
    <property type="molecule type" value="Genomic_DNA"/>
</dbReference>
<dbReference type="RefSeq" id="WP_238323799.1">
    <property type="nucleotide sequence ID" value="NZ_CP005986.1"/>
</dbReference>
<organism evidence="2 3">
    <name type="scientific">Acidithiobacillus caldus (strain ATCC 51756 / DSM 8584 / KU)</name>
    <dbReference type="NCBI Taxonomy" id="637389"/>
    <lineage>
        <taxon>Bacteria</taxon>
        <taxon>Pseudomonadati</taxon>
        <taxon>Pseudomonadota</taxon>
        <taxon>Acidithiobacillia</taxon>
        <taxon>Acidithiobacillales</taxon>
        <taxon>Acidithiobacillaceae</taxon>
        <taxon>Acidithiobacillus</taxon>
    </lineage>
</organism>